<reference evidence="1" key="1">
    <citation type="submission" date="2013-12" db="EMBL/GenBank/DDBJ databases">
        <authorList>
            <person name="Genoscope - CEA"/>
        </authorList>
    </citation>
    <scope>NUCLEOTIDE SEQUENCE</scope>
    <source>
        <strain evidence="1">CBS 1993</strain>
    </source>
</reference>
<dbReference type="HOGENOM" id="CLU_2942087_0_0_1"/>
<proteinExistence type="predicted"/>
<organism evidence="1 2">
    <name type="scientific">Kuraishia capsulata CBS 1993</name>
    <dbReference type="NCBI Taxonomy" id="1382522"/>
    <lineage>
        <taxon>Eukaryota</taxon>
        <taxon>Fungi</taxon>
        <taxon>Dikarya</taxon>
        <taxon>Ascomycota</taxon>
        <taxon>Saccharomycotina</taxon>
        <taxon>Pichiomycetes</taxon>
        <taxon>Pichiales</taxon>
        <taxon>Pichiaceae</taxon>
        <taxon>Kuraishia</taxon>
    </lineage>
</organism>
<dbReference type="Proteomes" id="UP000019384">
    <property type="component" value="Unassembled WGS sequence"/>
</dbReference>
<name>W6MVF0_9ASCO</name>
<evidence type="ECO:0000313" key="1">
    <source>
        <dbReference type="EMBL" id="CDK29922.1"/>
    </source>
</evidence>
<dbReference type="EMBL" id="HG793131">
    <property type="protein sequence ID" value="CDK29922.1"/>
    <property type="molecule type" value="Genomic_DNA"/>
</dbReference>
<keyword evidence="2" id="KW-1185">Reference proteome</keyword>
<protein>
    <submittedName>
        <fullName evidence="1">Uncharacterized protein</fullName>
    </submittedName>
</protein>
<reference evidence="1" key="2">
    <citation type="submission" date="2014-02" db="EMBL/GenBank/DDBJ databases">
        <title>Complete DNA sequence of /Kuraishia capsulata/ illustrates novel genomic features among budding yeasts (/Saccharomycotina/).</title>
        <authorList>
            <person name="Morales L."/>
            <person name="Noel B."/>
            <person name="Porcel B."/>
            <person name="Marcet-Houben M."/>
            <person name="Hullo M-F."/>
            <person name="Sacerdot C."/>
            <person name="Tekaia F."/>
            <person name="Leh-Louis V."/>
            <person name="Despons L."/>
            <person name="Khanna V."/>
            <person name="Aury J-M."/>
            <person name="Barbe V."/>
            <person name="Couloux A."/>
            <person name="Labadie K."/>
            <person name="Pelletier E."/>
            <person name="Souciet J-L."/>
            <person name="Boekhout T."/>
            <person name="Gabaldon T."/>
            <person name="Wincker P."/>
            <person name="Dujon B."/>
        </authorList>
    </citation>
    <scope>NUCLEOTIDE SEQUENCE</scope>
    <source>
        <strain evidence="1">CBS 1993</strain>
    </source>
</reference>
<evidence type="ECO:0000313" key="2">
    <source>
        <dbReference type="Proteomes" id="UP000019384"/>
    </source>
</evidence>
<dbReference type="RefSeq" id="XP_022461903.1">
    <property type="nucleotide sequence ID" value="XM_022603885.1"/>
</dbReference>
<accession>W6MVF0</accession>
<dbReference type="GeneID" id="34523291"/>
<gene>
    <name evidence="1" type="ORF">KUCA_T00005916001</name>
</gene>
<dbReference type="AlphaFoldDB" id="W6MVF0"/>
<sequence>MATHQFEKKLICVQPQDLPSPNWIRETQKGADDDGPVLRFDEEILTFKFTMHDLIIKIGD</sequence>